<dbReference type="CDD" id="cd00950">
    <property type="entry name" value="DHDPS"/>
    <property type="match status" value="1"/>
</dbReference>
<evidence type="ECO:0000256" key="7">
    <source>
        <dbReference type="ARBA" id="ARBA00022915"/>
    </source>
</evidence>
<evidence type="ECO:0000256" key="10">
    <source>
        <dbReference type="ARBA" id="ARBA00023270"/>
    </source>
</evidence>
<dbReference type="Pfam" id="PF00701">
    <property type="entry name" value="DHDPS"/>
    <property type="match status" value="1"/>
</dbReference>
<protein>
    <recommendedName>
        <fullName evidence="4 12">4-hydroxy-tetrahydrodipicolinate synthase</fullName>
        <shortName evidence="12">HTPA synthase</shortName>
        <ecNumber evidence="4 12">4.3.3.7</ecNumber>
    </recommendedName>
</protein>
<sequence length="325" mass="34868">MPEVFDRLPHCPVLPASHPRSSLMTMSDSSMHLLDPAPFGRVLPAMVTPMRRDGSVDFKAAQALAVHLVESGADGLVVNGTTGESPVTHIEEKVELVKAVKQVVSVPVVSGAGSNDTAHTVRMVEQTQDAGADAVLVVAPYYSRPSQEGIFRHYQAVDESAEKPIIIYDVPGRTGVHLELETYRRLAGLNHITAVKDATGDIAGAVRKRMETGLTWYSGDDGLFLPFLSVGAVGIISVVAHVASGPMIELAQAFDRGDIHRAQELAVRLAPLVTALNGNGYQAVMAKAALHERGWLEETFMRLPNVGPGPAEFERAREGMQVAQV</sequence>
<dbReference type="SMART" id="SM01130">
    <property type="entry name" value="DHDPS"/>
    <property type="match status" value="1"/>
</dbReference>
<dbReference type="STRING" id="1437606.BBOH_1582"/>
<evidence type="ECO:0000256" key="9">
    <source>
        <dbReference type="ARBA" id="ARBA00023239"/>
    </source>
</evidence>
<accession>A0A086ZEA1</accession>
<evidence type="ECO:0000256" key="14">
    <source>
        <dbReference type="PIRSR" id="PIRSR001365-1"/>
    </source>
</evidence>
<keyword evidence="9 12" id="KW-0456">Lyase</keyword>
<feature type="binding site" evidence="12 15">
    <location>
        <position position="82"/>
    </location>
    <ligand>
        <name>pyruvate</name>
        <dbReference type="ChEBI" id="CHEBI:15361"/>
    </ligand>
</feature>
<evidence type="ECO:0000256" key="3">
    <source>
        <dbReference type="ARBA" id="ARBA00007592"/>
    </source>
</evidence>
<comment type="similarity">
    <text evidence="3 12 13">Belongs to the DapA family.</text>
</comment>
<dbReference type="EC" id="4.3.3.7" evidence="4 12"/>
<reference evidence="16 17" key="1">
    <citation type="submission" date="2014-03" db="EMBL/GenBank/DDBJ databases">
        <title>Genomics of Bifidobacteria.</title>
        <authorList>
            <person name="Ventura M."/>
            <person name="Milani C."/>
            <person name="Lugli G.A."/>
        </authorList>
    </citation>
    <scope>NUCLEOTIDE SEQUENCE [LARGE SCALE GENOMIC DNA]</scope>
    <source>
        <strain evidence="16 17">DSM 22767</strain>
    </source>
</reference>
<dbReference type="GO" id="GO:0019877">
    <property type="term" value="P:diaminopimelate biosynthetic process"/>
    <property type="evidence" value="ECO:0007669"/>
    <property type="project" value="UniProtKB-UniRule"/>
</dbReference>
<keyword evidence="10 12" id="KW-0704">Schiff base</keyword>
<dbReference type="eggNOG" id="COG0329">
    <property type="taxonomic scope" value="Bacteria"/>
</dbReference>
<name>A0A086ZEA1_9BIFI</name>
<comment type="subcellular location">
    <subcellularLocation>
        <location evidence="12">Cytoplasm</location>
    </subcellularLocation>
</comment>
<feature type="site" description="Part of a proton relay during catalysis" evidence="12">
    <location>
        <position position="142"/>
    </location>
</feature>
<dbReference type="PIRSF" id="PIRSF001365">
    <property type="entry name" value="DHDPS"/>
    <property type="match status" value="1"/>
</dbReference>
<proteinExistence type="inferred from homology"/>
<comment type="function">
    <text evidence="1 12">Catalyzes the condensation of (S)-aspartate-beta-semialdehyde [(S)-ASA] and pyruvate to 4-hydroxy-tetrahydrodipicolinate (HTPA).</text>
</comment>
<dbReference type="PRINTS" id="PR00146">
    <property type="entry name" value="DHPICSNTHASE"/>
</dbReference>
<keyword evidence="17" id="KW-1185">Reference proteome</keyword>
<evidence type="ECO:0000256" key="13">
    <source>
        <dbReference type="PIRNR" id="PIRNR001365"/>
    </source>
</evidence>
<dbReference type="GO" id="GO:0005829">
    <property type="term" value="C:cytosol"/>
    <property type="evidence" value="ECO:0007669"/>
    <property type="project" value="TreeGrafter"/>
</dbReference>
<dbReference type="GO" id="GO:0009089">
    <property type="term" value="P:lysine biosynthetic process via diaminopimelate"/>
    <property type="evidence" value="ECO:0007669"/>
    <property type="project" value="UniProtKB-UniRule"/>
</dbReference>
<evidence type="ECO:0000256" key="5">
    <source>
        <dbReference type="ARBA" id="ARBA00022490"/>
    </source>
</evidence>
<evidence type="ECO:0000256" key="15">
    <source>
        <dbReference type="PIRSR" id="PIRSR001365-2"/>
    </source>
</evidence>
<feature type="active site" description="Schiff-base intermediate with substrate" evidence="12 14">
    <location>
        <position position="196"/>
    </location>
</feature>
<comment type="caution">
    <text evidence="16">The sequence shown here is derived from an EMBL/GenBank/DDBJ whole genome shotgun (WGS) entry which is preliminary data.</text>
</comment>
<dbReference type="Proteomes" id="UP000029096">
    <property type="component" value="Unassembled WGS sequence"/>
</dbReference>
<dbReference type="PROSITE" id="PS00665">
    <property type="entry name" value="DHDPS_1"/>
    <property type="match status" value="1"/>
</dbReference>
<dbReference type="SUPFAM" id="SSF51569">
    <property type="entry name" value="Aldolase"/>
    <property type="match status" value="1"/>
</dbReference>
<feature type="site" description="Part of a proton relay during catalysis" evidence="12">
    <location>
        <position position="81"/>
    </location>
</feature>
<evidence type="ECO:0000313" key="17">
    <source>
        <dbReference type="Proteomes" id="UP000029096"/>
    </source>
</evidence>
<gene>
    <name evidence="12" type="primary">dapA</name>
    <name evidence="16" type="ORF">BBOH_1582</name>
</gene>
<evidence type="ECO:0000256" key="11">
    <source>
        <dbReference type="ARBA" id="ARBA00047836"/>
    </source>
</evidence>
<dbReference type="InterPro" id="IPR020624">
    <property type="entry name" value="Schiff_base-form_aldolases_CS"/>
</dbReference>
<feature type="binding site" evidence="12 15">
    <location>
        <position position="236"/>
    </location>
    <ligand>
        <name>pyruvate</name>
        <dbReference type="ChEBI" id="CHEBI:15361"/>
    </ligand>
</feature>
<organism evidence="16 17">
    <name type="scientific">Bifidobacterium bohemicum DSM 22767</name>
    <dbReference type="NCBI Taxonomy" id="1437606"/>
    <lineage>
        <taxon>Bacteria</taxon>
        <taxon>Bacillati</taxon>
        <taxon>Actinomycetota</taxon>
        <taxon>Actinomycetes</taxon>
        <taxon>Bifidobacteriales</taxon>
        <taxon>Bifidobacteriaceae</taxon>
        <taxon>Bifidobacterium</taxon>
    </lineage>
</organism>
<evidence type="ECO:0000256" key="2">
    <source>
        <dbReference type="ARBA" id="ARBA00005120"/>
    </source>
</evidence>
<dbReference type="PANTHER" id="PTHR12128:SF66">
    <property type="entry name" value="4-HYDROXY-2-OXOGLUTARATE ALDOLASE, MITOCHONDRIAL"/>
    <property type="match status" value="1"/>
</dbReference>
<comment type="pathway">
    <text evidence="2 12">Amino-acid biosynthesis; L-lysine biosynthesis via DAP pathway; (S)-tetrahydrodipicolinate from L-aspartate: step 3/4.</text>
</comment>
<keyword evidence="6 12" id="KW-0028">Amino-acid biosynthesis</keyword>
<dbReference type="InterPro" id="IPR020625">
    <property type="entry name" value="Schiff_base-form_aldolases_AS"/>
</dbReference>
<dbReference type="Gene3D" id="3.20.20.70">
    <property type="entry name" value="Aldolase class I"/>
    <property type="match status" value="1"/>
</dbReference>
<dbReference type="InterPro" id="IPR005263">
    <property type="entry name" value="DapA"/>
</dbReference>
<feature type="active site" description="Proton donor/acceptor" evidence="12 14">
    <location>
        <position position="168"/>
    </location>
</feature>
<dbReference type="GO" id="GO:0008840">
    <property type="term" value="F:4-hydroxy-tetrahydrodipicolinate synthase activity"/>
    <property type="evidence" value="ECO:0007669"/>
    <property type="project" value="UniProtKB-UniRule"/>
</dbReference>
<dbReference type="InterPro" id="IPR013785">
    <property type="entry name" value="Aldolase_TIM"/>
</dbReference>
<dbReference type="AlphaFoldDB" id="A0A086ZEA1"/>
<comment type="catalytic activity">
    <reaction evidence="11 12">
        <text>L-aspartate 4-semialdehyde + pyruvate = (2S,4S)-4-hydroxy-2,3,4,5-tetrahydrodipicolinate + H2O + H(+)</text>
        <dbReference type="Rhea" id="RHEA:34171"/>
        <dbReference type="ChEBI" id="CHEBI:15361"/>
        <dbReference type="ChEBI" id="CHEBI:15377"/>
        <dbReference type="ChEBI" id="CHEBI:15378"/>
        <dbReference type="ChEBI" id="CHEBI:67139"/>
        <dbReference type="ChEBI" id="CHEBI:537519"/>
        <dbReference type="EC" id="4.3.3.7"/>
    </reaction>
</comment>
<keyword evidence="5 12" id="KW-0963">Cytoplasm</keyword>
<dbReference type="UniPathway" id="UPA00034">
    <property type="reaction ID" value="UER00017"/>
</dbReference>
<dbReference type="NCBIfam" id="TIGR00674">
    <property type="entry name" value="dapA"/>
    <property type="match status" value="1"/>
</dbReference>
<dbReference type="PROSITE" id="PS00666">
    <property type="entry name" value="DHDPS_2"/>
    <property type="match status" value="1"/>
</dbReference>
<evidence type="ECO:0000256" key="12">
    <source>
        <dbReference type="HAMAP-Rule" id="MF_00418"/>
    </source>
</evidence>
<dbReference type="EMBL" id="JGYP01000005">
    <property type="protein sequence ID" value="KFI44851.1"/>
    <property type="molecule type" value="Genomic_DNA"/>
</dbReference>
<evidence type="ECO:0000256" key="4">
    <source>
        <dbReference type="ARBA" id="ARBA00012086"/>
    </source>
</evidence>
<evidence type="ECO:0000256" key="1">
    <source>
        <dbReference type="ARBA" id="ARBA00003294"/>
    </source>
</evidence>
<keyword evidence="8 12" id="KW-0457">Lysine biosynthesis</keyword>
<dbReference type="PANTHER" id="PTHR12128">
    <property type="entry name" value="DIHYDRODIPICOLINATE SYNTHASE"/>
    <property type="match status" value="1"/>
</dbReference>
<dbReference type="InterPro" id="IPR002220">
    <property type="entry name" value="DapA-like"/>
</dbReference>
<comment type="caution">
    <text evidence="12">Was originally thought to be a dihydrodipicolinate synthase (DHDPS), catalyzing the condensation of (S)-aspartate-beta-semialdehyde [(S)-ASA] and pyruvate to dihydrodipicolinate (DHDP). However, it was shown in E.coli that the product of the enzymatic reaction is not dihydrodipicolinate but in fact (4S)-4-hydroxy-2,3,4,5-tetrahydro-(2S)-dipicolinic acid (HTPA), and that the consecutive dehydration reaction leading to DHDP is not spontaneous but catalyzed by DapB.</text>
</comment>
<evidence type="ECO:0000313" key="16">
    <source>
        <dbReference type="EMBL" id="KFI44851.1"/>
    </source>
</evidence>
<keyword evidence="7 12" id="KW-0220">Diaminopimelate biosynthesis</keyword>
<comment type="subunit">
    <text evidence="12">Homotetramer; dimer of dimers.</text>
</comment>
<dbReference type="HAMAP" id="MF_00418">
    <property type="entry name" value="DapA"/>
    <property type="match status" value="1"/>
</dbReference>
<evidence type="ECO:0000256" key="6">
    <source>
        <dbReference type="ARBA" id="ARBA00022605"/>
    </source>
</evidence>
<evidence type="ECO:0000256" key="8">
    <source>
        <dbReference type="ARBA" id="ARBA00023154"/>
    </source>
</evidence>